<name>A0ABU1IY83_9BACL</name>
<gene>
    <name evidence="1" type="ORF">JOC58_001214</name>
</gene>
<dbReference type="RefSeq" id="WP_188773537.1">
    <property type="nucleotide sequence ID" value="NZ_BMMB01000001.1"/>
</dbReference>
<evidence type="ECO:0000313" key="2">
    <source>
        <dbReference type="Proteomes" id="UP001185028"/>
    </source>
</evidence>
<comment type="caution">
    <text evidence="1">The sequence shown here is derived from an EMBL/GenBank/DDBJ whole genome shotgun (WGS) entry which is preliminary data.</text>
</comment>
<sequence length="57" mass="6727">MNEQEFLIFKFFVIAYSSVAGDYEGLLEVTQEFKKYEKDTAVQELILELSKIKEMQN</sequence>
<accession>A0ABU1IY83</accession>
<dbReference type="Proteomes" id="UP001185028">
    <property type="component" value="Unassembled WGS sequence"/>
</dbReference>
<protein>
    <submittedName>
        <fullName evidence="1">Uncharacterized protein</fullName>
    </submittedName>
</protein>
<evidence type="ECO:0000313" key="1">
    <source>
        <dbReference type="EMBL" id="MDR6243327.1"/>
    </source>
</evidence>
<proteinExistence type="predicted"/>
<keyword evidence="2" id="KW-1185">Reference proteome</keyword>
<dbReference type="EMBL" id="JAVDQH010000004">
    <property type="protein sequence ID" value="MDR6243327.1"/>
    <property type="molecule type" value="Genomic_DNA"/>
</dbReference>
<organism evidence="1 2">
    <name type="scientific">Paenibacillus hunanensis</name>
    <dbReference type="NCBI Taxonomy" id="539262"/>
    <lineage>
        <taxon>Bacteria</taxon>
        <taxon>Bacillati</taxon>
        <taxon>Bacillota</taxon>
        <taxon>Bacilli</taxon>
        <taxon>Bacillales</taxon>
        <taxon>Paenibacillaceae</taxon>
        <taxon>Paenibacillus</taxon>
    </lineage>
</organism>
<reference evidence="1 2" key="1">
    <citation type="submission" date="2023-07" db="EMBL/GenBank/DDBJ databases">
        <title>Genomic Encyclopedia of Type Strains, Phase IV (KMG-IV): sequencing the most valuable type-strain genomes for metagenomic binning, comparative biology and taxonomic classification.</title>
        <authorList>
            <person name="Goeker M."/>
        </authorList>
    </citation>
    <scope>NUCLEOTIDE SEQUENCE [LARGE SCALE GENOMIC DNA]</scope>
    <source>
        <strain evidence="1 2">DSM 22170</strain>
    </source>
</reference>